<dbReference type="InterPro" id="IPR015915">
    <property type="entry name" value="Kelch-typ_b-propeller"/>
</dbReference>
<dbReference type="SUPFAM" id="SSF50965">
    <property type="entry name" value="Galactose oxidase, central domain"/>
    <property type="match status" value="1"/>
</dbReference>
<evidence type="ECO:0008006" key="3">
    <source>
        <dbReference type="Google" id="ProtNLM"/>
    </source>
</evidence>
<comment type="caution">
    <text evidence="1">The sequence shown here is derived from an EMBL/GenBank/DDBJ whole genome shotgun (WGS) entry which is preliminary data.</text>
</comment>
<keyword evidence="2" id="KW-1185">Reference proteome</keyword>
<dbReference type="EMBL" id="JARKIF010000003">
    <property type="protein sequence ID" value="KAJ7644804.1"/>
    <property type="molecule type" value="Genomic_DNA"/>
</dbReference>
<dbReference type="Proteomes" id="UP001221142">
    <property type="component" value="Unassembled WGS sequence"/>
</dbReference>
<name>A0AAD7CCE9_9AGAR</name>
<dbReference type="PANTHER" id="PTHR23244:SF456">
    <property type="entry name" value="MULTIPLE EPIDERMAL GROWTH FACTOR-LIKE DOMAINS PROTEIN 8"/>
    <property type="match status" value="1"/>
</dbReference>
<reference evidence="1" key="1">
    <citation type="submission" date="2023-03" db="EMBL/GenBank/DDBJ databases">
        <title>Massive genome expansion in bonnet fungi (Mycena s.s.) driven by repeated elements and novel gene families across ecological guilds.</title>
        <authorList>
            <consortium name="Lawrence Berkeley National Laboratory"/>
            <person name="Harder C.B."/>
            <person name="Miyauchi S."/>
            <person name="Viragh M."/>
            <person name="Kuo A."/>
            <person name="Thoen E."/>
            <person name="Andreopoulos B."/>
            <person name="Lu D."/>
            <person name="Skrede I."/>
            <person name="Drula E."/>
            <person name="Henrissat B."/>
            <person name="Morin E."/>
            <person name="Kohler A."/>
            <person name="Barry K."/>
            <person name="LaButti K."/>
            <person name="Morin E."/>
            <person name="Salamov A."/>
            <person name="Lipzen A."/>
            <person name="Mereny Z."/>
            <person name="Hegedus B."/>
            <person name="Baldrian P."/>
            <person name="Stursova M."/>
            <person name="Weitz H."/>
            <person name="Taylor A."/>
            <person name="Grigoriev I.V."/>
            <person name="Nagy L.G."/>
            <person name="Martin F."/>
            <person name="Kauserud H."/>
        </authorList>
    </citation>
    <scope>NUCLEOTIDE SEQUENCE</scope>
    <source>
        <strain evidence="1">9284</strain>
    </source>
</reference>
<evidence type="ECO:0000313" key="2">
    <source>
        <dbReference type="Proteomes" id="UP001221142"/>
    </source>
</evidence>
<dbReference type="InterPro" id="IPR011043">
    <property type="entry name" value="Gal_Oxase/kelch_b-propeller"/>
</dbReference>
<proteinExistence type="predicted"/>
<protein>
    <recommendedName>
        <fullName evidence="3">Kelch repeat protein</fullName>
    </recommendedName>
</protein>
<dbReference type="Gene3D" id="2.120.10.80">
    <property type="entry name" value="Kelch-type beta propeller"/>
    <property type="match status" value="2"/>
</dbReference>
<accession>A0AAD7CCE9</accession>
<gene>
    <name evidence="1" type="ORF">FB45DRAFT_1116634</name>
</gene>
<evidence type="ECO:0000313" key="1">
    <source>
        <dbReference type="EMBL" id="KAJ7644804.1"/>
    </source>
</evidence>
<sequence>MDMAALQALMKERGMDPEHLMKIMSRSNEPLRPPAPTPPTSARAFFAPNAAATGRRPQNDRIQMLARNLDGLDDLCPPNATHRATCFVRSNVWKTKAEKEWAAKMYGDARQSYMRAASEMLGEPVPGVGEVRSAGHASLGKDWDVVDLLACLNGVVECSRQLKDYETALLWVEEAEVLVKNVEIAHHLASSFEWTRMQLPLPDYYFERTTALCLAADVFLSLGNTGSAVSRRWVADEMLAFLSDSLKTSQTRKFESPLGIDIARLRHPDPKGSATLKIEYPTLQLQGSWQKLSIRKASMLGPRIRCAVFAFDGKMYVLGGEKLTGGPYYRELWMLDLATLDGWQRLPDFPLPQAVTGDLTGYQMVPHRDGRAFVFLGETVLAVFDTRRRRWSMMDTDFVPDPEMPKWPYSRLLDYSAHCVGDRLYIFGGSHRGSCLGTDLLLELHIPSRKWRRLSGSAIPKPSASTPGPRFCTSSWVAKDQKRIFFLFGEADRNAALIHGQPHGYLHSYGYGDLWSWDIGKESWTRERMIGNVPSPRGEMACVYANFRSMANLCLQHEALDKVIVFGGYSPNTPTWFDEMNDTVALSVL</sequence>
<organism evidence="1 2">
    <name type="scientific">Roridomyces roridus</name>
    <dbReference type="NCBI Taxonomy" id="1738132"/>
    <lineage>
        <taxon>Eukaryota</taxon>
        <taxon>Fungi</taxon>
        <taxon>Dikarya</taxon>
        <taxon>Basidiomycota</taxon>
        <taxon>Agaricomycotina</taxon>
        <taxon>Agaricomycetes</taxon>
        <taxon>Agaricomycetidae</taxon>
        <taxon>Agaricales</taxon>
        <taxon>Marasmiineae</taxon>
        <taxon>Mycenaceae</taxon>
        <taxon>Roridomyces</taxon>
    </lineage>
</organism>
<dbReference type="AlphaFoldDB" id="A0AAD7CCE9"/>
<dbReference type="PANTHER" id="PTHR23244">
    <property type="entry name" value="KELCH REPEAT DOMAIN"/>
    <property type="match status" value="1"/>
</dbReference>